<dbReference type="InterPro" id="IPR058917">
    <property type="entry name" value="RESC6_dom"/>
</dbReference>
<dbReference type="InterPro" id="IPR050870">
    <property type="entry name" value="FAST_kinase"/>
</dbReference>
<evidence type="ECO:0000259" key="1">
    <source>
        <dbReference type="Pfam" id="PF26188"/>
    </source>
</evidence>
<dbReference type="PANTHER" id="PTHR21228:SF40">
    <property type="entry name" value="LD45607P"/>
    <property type="match status" value="1"/>
</dbReference>
<dbReference type="AlphaFoldDB" id="A0A9P1CQE7"/>
<dbReference type="GO" id="GO:0000963">
    <property type="term" value="P:mitochondrial RNA processing"/>
    <property type="evidence" value="ECO:0007669"/>
    <property type="project" value="TreeGrafter"/>
</dbReference>
<organism evidence="2">
    <name type="scientific">Cladocopium goreaui</name>
    <dbReference type="NCBI Taxonomy" id="2562237"/>
    <lineage>
        <taxon>Eukaryota</taxon>
        <taxon>Sar</taxon>
        <taxon>Alveolata</taxon>
        <taxon>Dinophyceae</taxon>
        <taxon>Suessiales</taxon>
        <taxon>Symbiodiniaceae</taxon>
        <taxon>Cladocopium</taxon>
    </lineage>
</organism>
<accession>A0A9P1CQE7</accession>
<dbReference type="GO" id="GO:0044528">
    <property type="term" value="P:regulation of mitochondrial mRNA stability"/>
    <property type="evidence" value="ECO:0007669"/>
    <property type="project" value="TreeGrafter"/>
</dbReference>
<dbReference type="GO" id="GO:0005759">
    <property type="term" value="C:mitochondrial matrix"/>
    <property type="evidence" value="ECO:0007669"/>
    <property type="project" value="TreeGrafter"/>
</dbReference>
<dbReference type="EMBL" id="CAMXCT010002224">
    <property type="protein sequence ID" value="CAI3996617.1"/>
    <property type="molecule type" value="Genomic_DNA"/>
</dbReference>
<evidence type="ECO:0000313" key="4">
    <source>
        <dbReference type="Proteomes" id="UP001152797"/>
    </source>
</evidence>
<keyword evidence="4" id="KW-1185">Reference proteome</keyword>
<dbReference type="GO" id="GO:0003723">
    <property type="term" value="F:RNA binding"/>
    <property type="evidence" value="ECO:0007669"/>
    <property type="project" value="TreeGrafter"/>
</dbReference>
<dbReference type="PANTHER" id="PTHR21228">
    <property type="entry name" value="FAST LEU-RICH DOMAIN-CONTAINING"/>
    <property type="match status" value="1"/>
</dbReference>
<evidence type="ECO:0000313" key="2">
    <source>
        <dbReference type="EMBL" id="CAI3996617.1"/>
    </source>
</evidence>
<reference evidence="2" key="1">
    <citation type="submission" date="2022-10" db="EMBL/GenBank/DDBJ databases">
        <authorList>
            <person name="Chen Y."/>
            <person name="Dougan E. K."/>
            <person name="Chan C."/>
            <person name="Rhodes N."/>
            <person name="Thang M."/>
        </authorList>
    </citation>
    <scope>NUCLEOTIDE SEQUENCE</scope>
</reference>
<evidence type="ECO:0000313" key="3">
    <source>
        <dbReference type="EMBL" id="CAL4783929.1"/>
    </source>
</evidence>
<reference evidence="3 4" key="2">
    <citation type="submission" date="2024-05" db="EMBL/GenBank/DDBJ databases">
        <authorList>
            <person name="Chen Y."/>
            <person name="Shah S."/>
            <person name="Dougan E. K."/>
            <person name="Thang M."/>
            <person name="Chan C."/>
        </authorList>
    </citation>
    <scope>NUCLEOTIDE SEQUENCE [LARGE SCALE GENOMIC DNA]</scope>
</reference>
<protein>
    <recommendedName>
        <fullName evidence="1">RNA-editing substrate-binding complex 6 protein domain-containing protein</fullName>
    </recommendedName>
</protein>
<feature type="domain" description="RNA-editing substrate-binding complex 6 protein" evidence="1">
    <location>
        <begin position="242"/>
        <end position="481"/>
    </location>
</feature>
<dbReference type="GO" id="GO:0035770">
    <property type="term" value="C:ribonucleoprotein granule"/>
    <property type="evidence" value="ECO:0007669"/>
    <property type="project" value="TreeGrafter"/>
</dbReference>
<sequence>MFCARRLWHSTVSTATLRPKAPKYLQIALHKDLSAAVQEQQPRAVLAIFSRFVKHVEQADVADVDATLNALVKSIRPSSSPGVQEDGQTGSAELEENELQPLLSSVEDTLNNCDSAEGDAERVINNLAWALASLHGESRQELKARVRSLFQKVQEISHRMLETHTANHLSRLGWAVARMNLGGPGEAQLLQDLGDAALKHKAQWSAQDVSLFTWSFATLQTWHPVLHEVRVAALRQGRSNLQNFGEQDLSNFTWGLAKLQIRDQELMKMVGKEVEAKLFEFSHMGLVCTIWGFASLRLATPFLSRALDHIRASNVRMTPKDSTMLLWSMATLRHDTQRELLYHHVADHVIVPGASQFQAQDVSICLWAFCTARVDHPRVFRALVAQIAEREMTTSFTSQALANATWACAKMRAEATQMVKLATQEALRRPMRDWSPQAIVTLIWSSSEAQMPAVELLIAMLPELQRRPQAFNDRDLASLVYALKEALWPLEHAESRRTVLKCVSQEISRRHLPATVKMFKFLRSPPAAATKSRAQAQPRMT</sequence>
<proteinExistence type="predicted"/>
<gene>
    <name evidence="2" type="ORF">C1SCF055_LOCUS23080</name>
</gene>
<dbReference type="OrthoDB" id="440416at2759"/>
<name>A0A9P1CQE7_9DINO</name>
<dbReference type="EMBL" id="CAMXCT030002224">
    <property type="protein sequence ID" value="CAL4783929.1"/>
    <property type="molecule type" value="Genomic_DNA"/>
</dbReference>
<dbReference type="Proteomes" id="UP001152797">
    <property type="component" value="Unassembled WGS sequence"/>
</dbReference>
<comment type="caution">
    <text evidence="2">The sequence shown here is derived from an EMBL/GenBank/DDBJ whole genome shotgun (WGS) entry which is preliminary data.</text>
</comment>
<dbReference type="EMBL" id="CAMXCT020002224">
    <property type="protein sequence ID" value="CAL1149992.1"/>
    <property type="molecule type" value="Genomic_DNA"/>
</dbReference>
<dbReference type="Pfam" id="PF26188">
    <property type="entry name" value="RESC6"/>
    <property type="match status" value="1"/>
</dbReference>